<dbReference type="AlphaFoldDB" id="A0AAW2DUT6"/>
<sequence>MYEGKHNHEMPQINKLAKEVSDLSGNINSQAKPDLVLQSLSGNMNILSEFAPAYSVPEKNQEFTVSTQTKRDREEEGHVSEIVYRGVHNHSKHQYRIKREKEGIDLSGNINSQAKPDLGLQSQAGNWSKSSQVVRAYLVPERDQESTQTALTQLTGSRDSEGEGDAETIEAGDEPNPKRRHVPTYYYTYSYFYSFFVI</sequence>
<reference evidence="2 3" key="1">
    <citation type="submission" date="2024-01" db="EMBL/GenBank/DDBJ databases">
        <title>A telomere-to-telomere, gap-free genome of sweet tea (Lithocarpus litseifolius).</title>
        <authorList>
            <person name="Zhou J."/>
        </authorList>
    </citation>
    <scope>NUCLEOTIDE SEQUENCE [LARGE SCALE GENOMIC DNA]</scope>
    <source>
        <strain evidence="2">Zhou-2022a</strain>
        <tissue evidence="2">Leaf</tissue>
    </source>
</reference>
<gene>
    <name evidence="2" type="ORF">SO802_000139</name>
</gene>
<accession>A0AAW2DUT6</accession>
<feature type="compositionally biased region" description="Acidic residues" evidence="1">
    <location>
        <begin position="162"/>
        <end position="173"/>
    </location>
</feature>
<protein>
    <recommendedName>
        <fullName evidence="4">WRKY domain-containing protein</fullName>
    </recommendedName>
</protein>
<organism evidence="2 3">
    <name type="scientific">Lithocarpus litseifolius</name>
    <dbReference type="NCBI Taxonomy" id="425828"/>
    <lineage>
        <taxon>Eukaryota</taxon>
        <taxon>Viridiplantae</taxon>
        <taxon>Streptophyta</taxon>
        <taxon>Embryophyta</taxon>
        <taxon>Tracheophyta</taxon>
        <taxon>Spermatophyta</taxon>
        <taxon>Magnoliopsida</taxon>
        <taxon>eudicotyledons</taxon>
        <taxon>Gunneridae</taxon>
        <taxon>Pentapetalae</taxon>
        <taxon>rosids</taxon>
        <taxon>fabids</taxon>
        <taxon>Fagales</taxon>
        <taxon>Fagaceae</taxon>
        <taxon>Lithocarpus</taxon>
    </lineage>
</organism>
<evidence type="ECO:0000256" key="1">
    <source>
        <dbReference type="SAM" id="MobiDB-lite"/>
    </source>
</evidence>
<feature type="compositionally biased region" description="Polar residues" evidence="1">
    <location>
        <begin position="146"/>
        <end position="157"/>
    </location>
</feature>
<name>A0AAW2DUT6_9ROSI</name>
<proteinExistence type="predicted"/>
<dbReference type="Proteomes" id="UP001459277">
    <property type="component" value="Unassembled WGS sequence"/>
</dbReference>
<evidence type="ECO:0008006" key="4">
    <source>
        <dbReference type="Google" id="ProtNLM"/>
    </source>
</evidence>
<evidence type="ECO:0000313" key="2">
    <source>
        <dbReference type="EMBL" id="KAL0013070.1"/>
    </source>
</evidence>
<dbReference type="EMBL" id="JAZDWU010000001">
    <property type="protein sequence ID" value="KAL0013070.1"/>
    <property type="molecule type" value="Genomic_DNA"/>
</dbReference>
<keyword evidence="3" id="KW-1185">Reference proteome</keyword>
<feature type="region of interest" description="Disordered" evidence="1">
    <location>
        <begin position="142"/>
        <end position="180"/>
    </location>
</feature>
<evidence type="ECO:0000313" key="3">
    <source>
        <dbReference type="Proteomes" id="UP001459277"/>
    </source>
</evidence>
<comment type="caution">
    <text evidence="2">The sequence shown here is derived from an EMBL/GenBank/DDBJ whole genome shotgun (WGS) entry which is preliminary data.</text>
</comment>